<dbReference type="SUPFAM" id="SSF90250">
    <property type="entry name" value="Troponin coil-coiled subunits"/>
    <property type="match status" value="1"/>
</dbReference>
<feature type="compositionally biased region" description="Basic and acidic residues" evidence="8">
    <location>
        <begin position="167"/>
        <end position="187"/>
    </location>
</feature>
<organism evidence="9 10">
    <name type="scientific">Cnephaeus nilssonii</name>
    <name type="common">Northern bat</name>
    <name type="synonym">Eptesicus nilssonii</name>
    <dbReference type="NCBI Taxonomy" id="3371016"/>
    <lineage>
        <taxon>Eukaryota</taxon>
        <taxon>Metazoa</taxon>
        <taxon>Chordata</taxon>
        <taxon>Craniata</taxon>
        <taxon>Vertebrata</taxon>
        <taxon>Euteleostomi</taxon>
        <taxon>Mammalia</taxon>
        <taxon>Eutheria</taxon>
        <taxon>Laurasiatheria</taxon>
        <taxon>Chiroptera</taxon>
        <taxon>Yangochiroptera</taxon>
        <taxon>Vespertilionidae</taxon>
        <taxon>Cnephaeus</taxon>
    </lineage>
</organism>
<dbReference type="GO" id="GO:0030172">
    <property type="term" value="F:troponin C binding"/>
    <property type="evidence" value="ECO:0007669"/>
    <property type="project" value="TreeGrafter"/>
</dbReference>
<dbReference type="PANTHER" id="PTHR11521">
    <property type="entry name" value="TROPONIN T"/>
    <property type="match status" value="1"/>
</dbReference>
<dbReference type="PANTHER" id="PTHR11521:SF5">
    <property type="entry name" value="TROPONIN T, CARDIAC MUSCLE"/>
    <property type="match status" value="1"/>
</dbReference>
<keyword evidence="3" id="KW-0597">Phosphoprotein</keyword>
<evidence type="ECO:0000256" key="2">
    <source>
        <dbReference type="ARBA" id="ARBA00008330"/>
    </source>
</evidence>
<keyword evidence="5" id="KW-0514">Muscle protein</keyword>
<comment type="similarity">
    <text evidence="2">Belongs to the troponin T family.</text>
</comment>
<evidence type="ECO:0000256" key="6">
    <source>
        <dbReference type="ARBA" id="ARBA00041088"/>
    </source>
</evidence>
<dbReference type="Gene3D" id="1.20.5.350">
    <property type="match status" value="1"/>
</dbReference>
<dbReference type="GO" id="GO:0060048">
    <property type="term" value="P:cardiac muscle contraction"/>
    <property type="evidence" value="ECO:0007669"/>
    <property type="project" value="TreeGrafter"/>
</dbReference>
<evidence type="ECO:0000256" key="1">
    <source>
        <dbReference type="ARBA" id="ARBA00003363"/>
    </source>
</evidence>
<comment type="caution">
    <text evidence="9">The sequence shown here is derived from an EMBL/GenBank/DDBJ whole genome shotgun (WGS) entry which is preliminary data.</text>
</comment>
<keyword evidence="10" id="KW-1185">Reference proteome</keyword>
<dbReference type="InterPro" id="IPR038077">
    <property type="entry name" value="Troponin_sf"/>
</dbReference>
<accession>A0AA40HB24</accession>
<proteinExistence type="inferred from homology"/>
<dbReference type="GO" id="GO:0005861">
    <property type="term" value="C:troponin complex"/>
    <property type="evidence" value="ECO:0007669"/>
    <property type="project" value="InterPro"/>
</dbReference>
<evidence type="ECO:0000313" key="9">
    <source>
        <dbReference type="EMBL" id="KAK1327940.1"/>
    </source>
</evidence>
<dbReference type="Pfam" id="PF00992">
    <property type="entry name" value="Troponin"/>
    <property type="match status" value="2"/>
</dbReference>
<dbReference type="EMBL" id="JAULJE010000024">
    <property type="protein sequence ID" value="KAK1327940.1"/>
    <property type="molecule type" value="Genomic_DNA"/>
</dbReference>
<dbReference type="InterPro" id="IPR027707">
    <property type="entry name" value="TNNT"/>
</dbReference>
<protein>
    <recommendedName>
        <fullName evidence="6">Troponin T, cardiac muscle</fullName>
    </recommendedName>
    <alternativeName>
        <fullName evidence="7">Cardiac muscle troponin T</fullName>
    </alternativeName>
</protein>
<feature type="region of interest" description="Disordered" evidence="8">
    <location>
        <begin position="55"/>
        <end position="220"/>
    </location>
</feature>
<evidence type="ECO:0000256" key="4">
    <source>
        <dbReference type="ARBA" id="ARBA00022990"/>
    </source>
</evidence>
<feature type="compositionally biased region" description="Basic and acidic residues" evidence="8">
    <location>
        <begin position="204"/>
        <end position="220"/>
    </location>
</feature>
<comment type="function">
    <text evidence="1">Troponin T is the tropomyosin-binding subunit of troponin, the thin filament regulatory complex which confers calcium-sensitivity to striated muscle actomyosin ATPase activity.</text>
</comment>
<evidence type="ECO:0000256" key="8">
    <source>
        <dbReference type="SAM" id="MobiDB-lite"/>
    </source>
</evidence>
<dbReference type="AlphaFoldDB" id="A0AA40HB24"/>
<feature type="compositionally biased region" description="Basic and acidic residues" evidence="8">
    <location>
        <begin position="55"/>
        <end position="80"/>
    </location>
</feature>
<dbReference type="FunFam" id="1.20.5.350:FF:000001">
    <property type="entry name" value="Troponin T, fast skeletal muscle"/>
    <property type="match status" value="1"/>
</dbReference>
<dbReference type="InterPro" id="IPR001978">
    <property type="entry name" value="Troponin"/>
</dbReference>
<sequence>MPNLVPPKIPDGERVDFDDIHRKRIEKDLNELQTLIEAHFENRKKEEEELISLKDRIEKRRAERAEQQRIRSEREKERQNRLAVSDGPEAPPPLPLLHPGAMGPHSFIHSFTHSLTPPRAHHPRGPGPGGDPLAPRRESTGHASRNPGTGVQPAPNGCLPRPPPPPRRSEPGGRRKENRRRAEDEARKKKALSNMMHFGGYIQKTEKRSGKGQTEREKKKKILAERRKVLAIDHLNEDQLREKAKELWQCIYNLEAEKFDLQEKFKQQKYEINVLRNRINDNQKVSKTRGKAKVTGRWK</sequence>
<evidence type="ECO:0000256" key="7">
    <source>
        <dbReference type="ARBA" id="ARBA00042892"/>
    </source>
</evidence>
<dbReference type="Proteomes" id="UP001177744">
    <property type="component" value="Unassembled WGS sequence"/>
</dbReference>
<dbReference type="GO" id="GO:0005523">
    <property type="term" value="F:tropomyosin binding"/>
    <property type="evidence" value="ECO:0007669"/>
    <property type="project" value="TreeGrafter"/>
</dbReference>
<name>A0AA40HB24_CNENI</name>
<dbReference type="GO" id="GO:0031013">
    <property type="term" value="F:troponin I binding"/>
    <property type="evidence" value="ECO:0007669"/>
    <property type="project" value="TreeGrafter"/>
</dbReference>
<evidence type="ECO:0000256" key="5">
    <source>
        <dbReference type="ARBA" id="ARBA00023179"/>
    </source>
</evidence>
<gene>
    <name evidence="9" type="ORF">QTO34_012362</name>
</gene>
<keyword evidence="4" id="KW-0007">Acetylation</keyword>
<reference evidence="9" key="1">
    <citation type="submission" date="2023-06" db="EMBL/GenBank/DDBJ databases">
        <title>Reference genome for the Northern bat (Eptesicus nilssonii), a most northern bat species.</title>
        <authorList>
            <person name="Laine V.N."/>
            <person name="Pulliainen A.T."/>
            <person name="Lilley T.M."/>
        </authorList>
    </citation>
    <scope>NUCLEOTIDE SEQUENCE</scope>
    <source>
        <strain evidence="9">BLF_Eptnil</strain>
        <tissue evidence="9">Kidney</tissue>
    </source>
</reference>
<dbReference type="GO" id="GO:0006937">
    <property type="term" value="P:regulation of muscle contraction"/>
    <property type="evidence" value="ECO:0007669"/>
    <property type="project" value="InterPro"/>
</dbReference>
<dbReference type="GO" id="GO:0045214">
    <property type="term" value="P:sarcomere organization"/>
    <property type="evidence" value="ECO:0007669"/>
    <property type="project" value="TreeGrafter"/>
</dbReference>
<evidence type="ECO:0000313" key="10">
    <source>
        <dbReference type="Proteomes" id="UP001177744"/>
    </source>
</evidence>
<evidence type="ECO:0000256" key="3">
    <source>
        <dbReference type="ARBA" id="ARBA00022553"/>
    </source>
</evidence>